<dbReference type="NCBIfam" id="TIGR00813">
    <property type="entry name" value="sss"/>
    <property type="match status" value="1"/>
</dbReference>
<evidence type="ECO:0000256" key="1">
    <source>
        <dbReference type="ARBA" id="ARBA00004141"/>
    </source>
</evidence>
<dbReference type="InterPro" id="IPR001734">
    <property type="entry name" value="Na/solute_symporter"/>
</dbReference>
<feature type="transmembrane region" description="Helical" evidence="7">
    <location>
        <begin position="40"/>
        <end position="63"/>
    </location>
</feature>
<keyword evidence="9" id="KW-1185">Reference proteome</keyword>
<organism evidence="8 9">
    <name type="scientific">Flavobacterium hungaricum</name>
    <dbReference type="NCBI Taxonomy" id="2082725"/>
    <lineage>
        <taxon>Bacteria</taxon>
        <taxon>Pseudomonadati</taxon>
        <taxon>Bacteroidota</taxon>
        <taxon>Flavobacteriia</taxon>
        <taxon>Flavobacteriales</taxon>
        <taxon>Flavobacteriaceae</taxon>
        <taxon>Flavobacterium</taxon>
    </lineage>
</organism>
<sequence length="561" mass="61349">MNQNLAFADYAVFIIYFIVVSVYGYTVYRKRKQDEQDAKAYFLAEGNLTWWAIGASLIASNISAEQFIGMSGEGFFLGIAVAAYEWLAAVALIIVAVWFIPVYLKNKIYTMPQFLKTRYNESTALIMAVFWLFLYVFVNLTSILYLGAVAINGLAGGEYLHVIMVGLAVFALFISLGGMKVVAYTDVIQVAVLIIGGLVTSYIALTTVAESFGVGQNAIAGFKVLMREAPEHFKMIIPKPTATSSQLEIDKYLTFPGLMSYLAGIWIINLNYWGCNQYITQRALGADLQTARTGILFAGMLKLLMPLIVMLPGIAAYVLYTNGDLPQLVGGKDGAYSAVLTFLPTGLKGLSVAALTAAIVASLAGKVNSISTIYTLDIHKKYIQKDAGEKQQVNIGRLAVFAAMLLAVLFTWNDILGIGGVGGFTYIQKYTGFISPGVFAMFFLGMFWKRTTGSAAIVGVILGFVLSVLFNEYAPALFGPDTLLYTAYPNGKGAYEIPFHICMGLSFFFTMLVMILMSFAGPKVNPKAFETEPGMFKVKPQTTVLIVITMLIIIALYVKFW</sequence>
<evidence type="ECO:0000256" key="4">
    <source>
        <dbReference type="ARBA" id="ARBA00022989"/>
    </source>
</evidence>
<evidence type="ECO:0000313" key="9">
    <source>
        <dbReference type="Proteomes" id="UP000640614"/>
    </source>
</evidence>
<feature type="transmembrane region" description="Helical" evidence="7">
    <location>
        <begin position="75"/>
        <end position="104"/>
    </location>
</feature>
<dbReference type="PANTHER" id="PTHR11819">
    <property type="entry name" value="SOLUTE CARRIER FAMILY 5"/>
    <property type="match status" value="1"/>
</dbReference>
<dbReference type="InterPro" id="IPR038377">
    <property type="entry name" value="Na/Glc_symporter_sf"/>
</dbReference>
<keyword evidence="4 7" id="KW-1133">Transmembrane helix</keyword>
<feature type="transmembrane region" description="Helical" evidence="7">
    <location>
        <begin position="6"/>
        <end position="28"/>
    </location>
</feature>
<evidence type="ECO:0000256" key="3">
    <source>
        <dbReference type="ARBA" id="ARBA00022692"/>
    </source>
</evidence>
<feature type="transmembrane region" description="Helical" evidence="7">
    <location>
        <begin position="183"/>
        <end position="205"/>
    </location>
</feature>
<comment type="similarity">
    <text evidence="2 6">Belongs to the sodium:solute symporter (SSF) (TC 2.A.21) family.</text>
</comment>
<evidence type="ECO:0000256" key="6">
    <source>
        <dbReference type="RuleBase" id="RU362091"/>
    </source>
</evidence>
<dbReference type="CDD" id="cd10325">
    <property type="entry name" value="SLC5sbd_vSGLT"/>
    <property type="match status" value="1"/>
</dbReference>
<keyword evidence="3 7" id="KW-0812">Transmembrane</keyword>
<feature type="transmembrane region" description="Helical" evidence="7">
    <location>
        <begin position="253"/>
        <end position="274"/>
    </location>
</feature>
<gene>
    <name evidence="8" type="ORF">C4F50_08335</name>
</gene>
<feature type="transmembrane region" description="Helical" evidence="7">
    <location>
        <begin position="125"/>
        <end position="147"/>
    </location>
</feature>
<feature type="transmembrane region" description="Helical" evidence="7">
    <location>
        <begin position="350"/>
        <end position="374"/>
    </location>
</feature>
<feature type="transmembrane region" description="Helical" evidence="7">
    <location>
        <begin position="455"/>
        <end position="477"/>
    </location>
</feature>
<dbReference type="PROSITE" id="PS50283">
    <property type="entry name" value="NA_SOLUT_SYMP_3"/>
    <property type="match status" value="1"/>
</dbReference>
<dbReference type="EMBL" id="PRDM01000002">
    <property type="protein sequence ID" value="MBE8724954.1"/>
    <property type="molecule type" value="Genomic_DNA"/>
</dbReference>
<evidence type="ECO:0000256" key="5">
    <source>
        <dbReference type="ARBA" id="ARBA00023136"/>
    </source>
</evidence>
<evidence type="ECO:0000256" key="2">
    <source>
        <dbReference type="ARBA" id="ARBA00006434"/>
    </source>
</evidence>
<feature type="transmembrane region" description="Helical" evidence="7">
    <location>
        <begin position="430"/>
        <end position="448"/>
    </location>
</feature>
<feature type="transmembrane region" description="Helical" evidence="7">
    <location>
        <begin position="295"/>
        <end position="320"/>
    </location>
</feature>
<keyword evidence="5 7" id="KW-0472">Membrane</keyword>
<dbReference type="Pfam" id="PF00474">
    <property type="entry name" value="SSF"/>
    <property type="match status" value="1"/>
</dbReference>
<dbReference type="RefSeq" id="WP_193845970.1">
    <property type="nucleotide sequence ID" value="NZ_PRDM01000002.1"/>
</dbReference>
<dbReference type="PANTHER" id="PTHR11819:SF195">
    <property type="entry name" value="SODIUM_GLUCOSE COTRANSPORTER 4"/>
    <property type="match status" value="1"/>
</dbReference>
<feature type="transmembrane region" description="Helical" evidence="7">
    <location>
        <begin position="159"/>
        <end position="176"/>
    </location>
</feature>
<proteinExistence type="inferred from homology"/>
<comment type="caution">
    <text evidence="8">The sequence shown here is derived from an EMBL/GenBank/DDBJ whole genome shotgun (WGS) entry which is preliminary data.</text>
</comment>
<evidence type="ECO:0000256" key="7">
    <source>
        <dbReference type="SAM" id="Phobius"/>
    </source>
</evidence>
<reference evidence="8 9" key="1">
    <citation type="submission" date="2018-07" db="EMBL/GenBank/DDBJ databases">
        <title>Genome assembly of strain KB82.</title>
        <authorList>
            <person name="Kukolya J."/>
            <person name="Horvath B."/>
            <person name="Nagy I."/>
            <person name="Toth A."/>
        </authorList>
    </citation>
    <scope>NUCLEOTIDE SEQUENCE [LARGE SCALE GENOMIC DNA]</scope>
    <source>
        <strain evidence="8 9">Kb82</strain>
    </source>
</reference>
<feature type="transmembrane region" description="Helical" evidence="7">
    <location>
        <begin position="497"/>
        <end position="521"/>
    </location>
</feature>
<feature type="transmembrane region" description="Helical" evidence="7">
    <location>
        <begin position="395"/>
        <end position="418"/>
    </location>
</feature>
<dbReference type="Proteomes" id="UP000640614">
    <property type="component" value="Unassembled WGS sequence"/>
</dbReference>
<dbReference type="Gene3D" id="1.20.1730.10">
    <property type="entry name" value="Sodium/glucose cotransporter"/>
    <property type="match status" value="1"/>
</dbReference>
<feature type="transmembrane region" description="Helical" evidence="7">
    <location>
        <begin position="542"/>
        <end position="560"/>
    </location>
</feature>
<accession>A0ABR9TIU4</accession>
<evidence type="ECO:0000313" key="8">
    <source>
        <dbReference type="EMBL" id="MBE8724954.1"/>
    </source>
</evidence>
<protein>
    <submittedName>
        <fullName evidence="8">Sodium transporter</fullName>
    </submittedName>
</protein>
<comment type="subcellular location">
    <subcellularLocation>
        <location evidence="1">Membrane</location>
        <topology evidence="1">Multi-pass membrane protein</topology>
    </subcellularLocation>
</comment>
<name>A0ABR9TIU4_9FLAO</name>